<organism evidence="1 2">
    <name type="scientific">Holothuria leucospilota</name>
    <name type="common">Black long sea cucumber</name>
    <name type="synonym">Mertensiothuria leucospilota</name>
    <dbReference type="NCBI Taxonomy" id="206669"/>
    <lineage>
        <taxon>Eukaryota</taxon>
        <taxon>Metazoa</taxon>
        <taxon>Echinodermata</taxon>
        <taxon>Eleutherozoa</taxon>
        <taxon>Echinozoa</taxon>
        <taxon>Holothuroidea</taxon>
        <taxon>Aspidochirotacea</taxon>
        <taxon>Aspidochirotida</taxon>
        <taxon>Holothuriidae</taxon>
        <taxon>Holothuria</taxon>
    </lineage>
</organism>
<comment type="caution">
    <text evidence="1">The sequence shown here is derived from an EMBL/GenBank/DDBJ whole genome shotgun (WGS) entry which is preliminary data.</text>
</comment>
<keyword evidence="2" id="KW-1185">Reference proteome</keyword>
<gene>
    <name evidence="1" type="ORF">HOLleu_42694</name>
</gene>
<proteinExistence type="predicted"/>
<evidence type="ECO:0000313" key="1">
    <source>
        <dbReference type="EMBL" id="KAJ8018985.1"/>
    </source>
</evidence>
<accession>A0A9Q0YBE0</accession>
<dbReference type="EMBL" id="JAIZAY010000119">
    <property type="protein sequence ID" value="KAJ8018985.1"/>
    <property type="molecule type" value="Genomic_DNA"/>
</dbReference>
<evidence type="ECO:0000313" key="2">
    <source>
        <dbReference type="Proteomes" id="UP001152320"/>
    </source>
</evidence>
<dbReference type="Proteomes" id="UP001152320">
    <property type="component" value="Unassembled WGS sequence"/>
</dbReference>
<name>A0A9Q0YBE0_HOLLE</name>
<dbReference type="AlphaFoldDB" id="A0A9Q0YBE0"/>
<reference evidence="1" key="1">
    <citation type="submission" date="2021-10" db="EMBL/GenBank/DDBJ databases">
        <title>Tropical sea cucumber genome reveals ecological adaptation and Cuvierian tubules defense mechanism.</title>
        <authorList>
            <person name="Chen T."/>
        </authorList>
    </citation>
    <scope>NUCLEOTIDE SEQUENCE</scope>
    <source>
        <strain evidence="1">Nanhai2018</strain>
        <tissue evidence="1">Muscle</tissue>
    </source>
</reference>
<sequence>MILYCTGNSQEACRRFHFQHSLQSDPNSDLESDEEYTIHRPAKRCRSHVSKVSNLELCPVEPSDSCSSPPVMIITSTFHDVSKL</sequence>
<protein>
    <submittedName>
        <fullName evidence="1">Uncharacterized protein</fullName>
    </submittedName>
</protein>